<dbReference type="AlphaFoldDB" id="I2H742"/>
<evidence type="ECO:0000313" key="3">
    <source>
        <dbReference type="Proteomes" id="UP000002866"/>
    </source>
</evidence>
<feature type="compositionally biased region" description="Polar residues" evidence="1">
    <location>
        <begin position="63"/>
        <end position="83"/>
    </location>
</feature>
<dbReference type="eggNOG" id="ENOG502S5H5">
    <property type="taxonomic scope" value="Eukaryota"/>
</dbReference>
<dbReference type="GeneID" id="14497326"/>
<feature type="compositionally biased region" description="Polar residues" evidence="1">
    <location>
        <begin position="34"/>
        <end position="51"/>
    </location>
</feature>
<accession>I2H742</accession>
<name>I2H742_HENB6</name>
<dbReference type="OrthoDB" id="4064025at2759"/>
<feature type="compositionally biased region" description="Low complexity" evidence="1">
    <location>
        <begin position="430"/>
        <end position="445"/>
    </location>
</feature>
<dbReference type="RefSeq" id="XP_004181713.1">
    <property type="nucleotide sequence ID" value="XM_004181665.1"/>
</dbReference>
<dbReference type="FunCoup" id="I2H742">
    <property type="interactions" value="69"/>
</dbReference>
<gene>
    <name evidence="2" type="primary">TBLA0G02560</name>
    <name evidence="2" type="ORF">TBLA_0G02560</name>
</gene>
<feature type="compositionally biased region" description="Basic and acidic residues" evidence="1">
    <location>
        <begin position="1"/>
        <end position="33"/>
    </location>
</feature>
<evidence type="ECO:0000313" key="2">
    <source>
        <dbReference type="EMBL" id="CCH62194.1"/>
    </source>
</evidence>
<dbReference type="InParanoid" id="I2H742"/>
<dbReference type="EMBL" id="HE806322">
    <property type="protein sequence ID" value="CCH62194.1"/>
    <property type="molecule type" value="Genomic_DNA"/>
</dbReference>
<dbReference type="KEGG" id="tbl:TBLA_0G02560"/>
<protein>
    <submittedName>
        <fullName evidence="2">Uncharacterized protein</fullName>
    </submittedName>
</protein>
<dbReference type="Proteomes" id="UP000002866">
    <property type="component" value="Chromosome 7"/>
</dbReference>
<feature type="region of interest" description="Disordered" evidence="1">
    <location>
        <begin position="212"/>
        <end position="232"/>
    </location>
</feature>
<sequence>MPSDKDKQISKDSEKKDNSSIEDQPIKEDKHIETNPNTNISRPTTDTTQSTDQEKNEKIDRPTATTTTKPGISTIKSIINDNPSSNVTTVDSGTTTATSTATVTAESSGIKGDKSKNSSLTSMRDHILFKLGLNDKTEDISDTILQNYLTFETHRLNKEAEDIRHKNLELLQKSIEFISSSGFSNDSLNKLLDFIDPYRVTGSRTSTTAAEYAPQLGSPLSKRRRLDQDPSRNQQSLLHEYASNVNVSPSFTATNSQRPSRQNSISASNAFPIQQRPATASSVLQQPQTFIPLNSNTSPYLHPQQPYMTTYSPVQGTSANLAATGNTSQASTIQGQKYFTPTTAPAGNQVGQPIMVLAPGFNQTQNPQPTYIQQLPYQQGQLQPQQQQQQYLRPGIANQPLSYSIPVDATQRNRNMGHRRSYSTNVLPQSTTSSNINPNISSRSPGRMTQISPQRPMNFLIHTPKHPPPK</sequence>
<dbReference type="HOGENOM" id="CLU_518733_0_0_1"/>
<proteinExistence type="predicted"/>
<organism evidence="2 3">
    <name type="scientific">Henningerozyma blattae (strain ATCC 34711 / CBS 6284 / DSM 70876 / NBRC 10599 / NRRL Y-10934 / UCD 77-7)</name>
    <name type="common">Yeast</name>
    <name type="synonym">Tetrapisispora blattae</name>
    <dbReference type="NCBI Taxonomy" id="1071380"/>
    <lineage>
        <taxon>Eukaryota</taxon>
        <taxon>Fungi</taxon>
        <taxon>Dikarya</taxon>
        <taxon>Ascomycota</taxon>
        <taxon>Saccharomycotina</taxon>
        <taxon>Saccharomycetes</taxon>
        <taxon>Saccharomycetales</taxon>
        <taxon>Saccharomycetaceae</taxon>
        <taxon>Henningerozyma</taxon>
    </lineage>
</organism>
<keyword evidence="3" id="KW-1185">Reference proteome</keyword>
<reference evidence="2 3" key="1">
    <citation type="journal article" date="2011" name="Proc. Natl. Acad. Sci. U.S.A.">
        <title>Evolutionary erosion of yeast sex chromosomes by mating-type switching accidents.</title>
        <authorList>
            <person name="Gordon J.L."/>
            <person name="Armisen D."/>
            <person name="Proux-Wera E."/>
            <person name="Oheigeartaigh S.S."/>
            <person name="Byrne K.P."/>
            <person name="Wolfe K.H."/>
        </authorList>
    </citation>
    <scope>NUCLEOTIDE SEQUENCE [LARGE SCALE GENOMIC DNA]</scope>
    <source>
        <strain evidence="3">ATCC 34711 / CBS 6284 / DSM 70876 / NBRC 10599 / NRRL Y-10934 / UCD 77-7</strain>
    </source>
</reference>
<feature type="compositionally biased region" description="Low complexity" evidence="1">
    <location>
        <begin position="84"/>
        <end position="97"/>
    </location>
</feature>
<feature type="region of interest" description="Disordered" evidence="1">
    <location>
        <begin position="1"/>
        <end position="97"/>
    </location>
</feature>
<evidence type="ECO:0000256" key="1">
    <source>
        <dbReference type="SAM" id="MobiDB-lite"/>
    </source>
</evidence>
<feature type="region of interest" description="Disordered" evidence="1">
    <location>
        <begin position="409"/>
        <end position="452"/>
    </location>
</feature>
<feature type="compositionally biased region" description="Basic and acidic residues" evidence="1">
    <location>
        <begin position="52"/>
        <end position="61"/>
    </location>
</feature>